<reference evidence="6 7" key="1">
    <citation type="submission" date="2019-11" db="EMBL/GenBank/DDBJ databases">
        <title>Acidiferrimicrobium australis gen. nov., sp. nov., an acidophilic and obligately heterotrophic, member of the Actinobacteria that catalyses dissimilatory oxido- reduction of iron isolated from metal-rich acidic water in Chile.</title>
        <authorList>
            <person name="Gonzalez D."/>
            <person name="Huber K."/>
            <person name="Hedrich S."/>
            <person name="Rojas-Villalobos C."/>
            <person name="Quatrini R."/>
            <person name="Dinamarca M.A."/>
            <person name="Schwarz A."/>
            <person name="Canales C."/>
            <person name="Nancucheo I."/>
        </authorList>
    </citation>
    <scope>NUCLEOTIDE SEQUENCE [LARGE SCALE GENOMIC DNA]</scope>
    <source>
        <strain evidence="6 7">USS-CCA1</strain>
    </source>
</reference>
<dbReference type="SMART" id="SM00388">
    <property type="entry name" value="HisKA"/>
    <property type="match status" value="1"/>
</dbReference>
<dbReference type="Pfam" id="PF00512">
    <property type="entry name" value="HisKA"/>
    <property type="match status" value="1"/>
</dbReference>
<accession>A0ABW9QWQ4</accession>
<keyword evidence="4" id="KW-0597">Phosphoprotein</keyword>
<keyword evidence="7" id="KW-1185">Reference proteome</keyword>
<comment type="subcellular location">
    <subcellularLocation>
        <location evidence="2">Cell membrane</location>
    </subcellularLocation>
</comment>
<dbReference type="EMBL" id="WJHE01000841">
    <property type="protein sequence ID" value="MST34081.1"/>
    <property type="molecule type" value="Genomic_DNA"/>
</dbReference>
<dbReference type="Proteomes" id="UP000437736">
    <property type="component" value="Unassembled WGS sequence"/>
</dbReference>
<gene>
    <name evidence="6" type="ORF">GHK86_15295</name>
</gene>
<dbReference type="Gene3D" id="1.10.287.130">
    <property type="match status" value="1"/>
</dbReference>
<protein>
    <recommendedName>
        <fullName evidence="3">histidine kinase</fullName>
        <ecNumber evidence="3">2.7.13.3</ecNumber>
    </recommendedName>
</protein>
<dbReference type="InterPro" id="IPR036097">
    <property type="entry name" value="HisK_dim/P_sf"/>
</dbReference>
<evidence type="ECO:0000256" key="3">
    <source>
        <dbReference type="ARBA" id="ARBA00012438"/>
    </source>
</evidence>
<evidence type="ECO:0000313" key="6">
    <source>
        <dbReference type="EMBL" id="MST34081.1"/>
    </source>
</evidence>
<evidence type="ECO:0000259" key="5">
    <source>
        <dbReference type="SMART" id="SM00388"/>
    </source>
</evidence>
<dbReference type="PANTHER" id="PTHR43547:SF2">
    <property type="entry name" value="HYBRID SIGNAL TRANSDUCTION HISTIDINE KINASE C"/>
    <property type="match status" value="1"/>
</dbReference>
<feature type="domain" description="Signal transduction histidine kinase dimerisation/phosphoacceptor" evidence="5">
    <location>
        <begin position="62"/>
        <end position="128"/>
    </location>
</feature>
<evidence type="ECO:0000313" key="7">
    <source>
        <dbReference type="Proteomes" id="UP000437736"/>
    </source>
</evidence>
<dbReference type="InterPro" id="IPR003661">
    <property type="entry name" value="HisK_dim/P_dom"/>
</dbReference>
<proteinExistence type="predicted"/>
<comment type="catalytic activity">
    <reaction evidence="1">
        <text>ATP + protein L-histidine = ADP + protein N-phospho-L-histidine.</text>
        <dbReference type="EC" id="2.7.13.3"/>
    </reaction>
</comment>
<dbReference type="PANTHER" id="PTHR43547">
    <property type="entry name" value="TWO-COMPONENT HISTIDINE KINASE"/>
    <property type="match status" value="1"/>
</dbReference>
<feature type="non-terminal residue" evidence="6">
    <location>
        <position position="177"/>
    </location>
</feature>
<evidence type="ECO:0000256" key="2">
    <source>
        <dbReference type="ARBA" id="ARBA00004236"/>
    </source>
</evidence>
<name>A0ABW9QWQ4_9ACTN</name>
<comment type="caution">
    <text evidence="6">The sequence shown here is derived from an EMBL/GenBank/DDBJ whole genome shotgun (WGS) entry which is preliminary data.</text>
</comment>
<evidence type="ECO:0000256" key="1">
    <source>
        <dbReference type="ARBA" id="ARBA00000085"/>
    </source>
</evidence>
<feature type="non-terminal residue" evidence="6">
    <location>
        <position position="1"/>
    </location>
</feature>
<sequence length="177" mass="18650">AYPVGRAGAVLAVDLSTHLSLDDGYDDFLALIAAAIGAAIAAAESYEETEQRAAALEELDRAKTSFLGNVSHEFRTPLTLLLGPLHDFAGDRRLPPEVRDGLAVAERNARRLLHLVNGLLDIARLEAGRASADFEPTDLAELTAGVASIFRSAAEAAGLAWVVDCPPLPGPVAVDRD</sequence>
<evidence type="ECO:0000256" key="4">
    <source>
        <dbReference type="ARBA" id="ARBA00022553"/>
    </source>
</evidence>
<dbReference type="SUPFAM" id="SSF47384">
    <property type="entry name" value="Homodimeric domain of signal transducing histidine kinase"/>
    <property type="match status" value="1"/>
</dbReference>
<organism evidence="6 7">
    <name type="scientific">Acidiferrimicrobium australe</name>
    <dbReference type="NCBI Taxonomy" id="2664430"/>
    <lineage>
        <taxon>Bacteria</taxon>
        <taxon>Bacillati</taxon>
        <taxon>Actinomycetota</taxon>
        <taxon>Acidimicrobiia</taxon>
        <taxon>Acidimicrobiales</taxon>
        <taxon>Acidimicrobiaceae</taxon>
        <taxon>Acidiferrimicrobium</taxon>
    </lineage>
</organism>
<dbReference type="EC" id="2.7.13.3" evidence="3"/>
<dbReference type="CDD" id="cd00082">
    <property type="entry name" value="HisKA"/>
    <property type="match status" value="1"/>
</dbReference>